<organism evidence="5 6">
    <name type="scientific">Mycoplasmoides fastidiosum</name>
    <dbReference type="NCBI Taxonomy" id="92758"/>
    <lineage>
        <taxon>Bacteria</taxon>
        <taxon>Bacillati</taxon>
        <taxon>Mycoplasmatota</taxon>
        <taxon>Mycoplasmoidales</taxon>
        <taxon>Mycoplasmoidaceae</taxon>
        <taxon>Mycoplasmoides</taxon>
    </lineage>
</organism>
<dbReference type="PANTHER" id="PTHR30036">
    <property type="entry name" value="D-XYLOSE-BINDING PERIPLASMIC PROTEIN"/>
    <property type="match status" value="1"/>
</dbReference>
<keyword evidence="2 3" id="KW-0732">Signal</keyword>
<feature type="domain" description="Periplasmic binding protein" evidence="4">
    <location>
        <begin position="44"/>
        <end position="351"/>
    </location>
</feature>
<name>A0ABU0LY68_9BACT</name>
<reference evidence="5" key="1">
    <citation type="submission" date="2023-07" db="EMBL/GenBank/DDBJ databases">
        <title>Genomic Encyclopedia of Type Strains, Phase IV (KMG-IV): sequencing the most valuable type-strain genomes for metagenomic binning, comparative biology and taxonomic classification.</title>
        <authorList>
            <person name="Goeker M."/>
        </authorList>
    </citation>
    <scope>NUCLEOTIDE SEQUENCE [LARGE SCALE GENOMIC DNA]</scope>
    <source>
        <strain evidence="5">DSM 21204</strain>
    </source>
</reference>
<dbReference type="Proteomes" id="UP001240643">
    <property type="component" value="Unassembled WGS sequence"/>
</dbReference>
<feature type="chain" id="PRO_5045055774" evidence="3">
    <location>
        <begin position="26"/>
        <end position="435"/>
    </location>
</feature>
<keyword evidence="6" id="KW-1185">Reference proteome</keyword>
<evidence type="ECO:0000259" key="4">
    <source>
        <dbReference type="Pfam" id="PF13407"/>
    </source>
</evidence>
<evidence type="ECO:0000256" key="2">
    <source>
        <dbReference type="ARBA" id="ARBA00022729"/>
    </source>
</evidence>
<dbReference type="InterPro" id="IPR050555">
    <property type="entry name" value="Bact_Solute-Bind_Prot2"/>
</dbReference>
<dbReference type="PROSITE" id="PS51257">
    <property type="entry name" value="PROKAR_LIPOPROTEIN"/>
    <property type="match status" value="1"/>
</dbReference>
<evidence type="ECO:0000313" key="6">
    <source>
        <dbReference type="Proteomes" id="UP001240643"/>
    </source>
</evidence>
<evidence type="ECO:0000256" key="3">
    <source>
        <dbReference type="SAM" id="SignalP"/>
    </source>
</evidence>
<dbReference type="InterPro" id="IPR025997">
    <property type="entry name" value="SBP_2_dom"/>
</dbReference>
<evidence type="ECO:0000313" key="5">
    <source>
        <dbReference type="EMBL" id="MDQ0513657.1"/>
    </source>
</evidence>
<feature type="signal peptide" evidence="3">
    <location>
        <begin position="1"/>
        <end position="25"/>
    </location>
</feature>
<dbReference type="SUPFAM" id="SSF53822">
    <property type="entry name" value="Periplasmic binding protein-like I"/>
    <property type="match status" value="1"/>
</dbReference>
<dbReference type="Gene3D" id="3.40.50.2300">
    <property type="match status" value="2"/>
</dbReference>
<evidence type="ECO:0000256" key="1">
    <source>
        <dbReference type="ARBA" id="ARBA00004196"/>
    </source>
</evidence>
<dbReference type="RefSeq" id="WP_256547648.1">
    <property type="nucleotide sequence ID" value="NZ_CP101809.1"/>
</dbReference>
<comment type="subcellular location">
    <subcellularLocation>
        <location evidence="1">Cell envelope</location>
    </subcellularLocation>
</comment>
<proteinExistence type="predicted"/>
<dbReference type="InterPro" id="IPR028082">
    <property type="entry name" value="Peripla_BP_I"/>
</dbReference>
<dbReference type="Pfam" id="PF13407">
    <property type="entry name" value="Peripla_BP_4"/>
    <property type="match status" value="1"/>
</dbReference>
<protein>
    <submittedName>
        <fullName evidence="5">ABC-type xylose transport system substrate-binding protein</fullName>
    </submittedName>
</protein>
<comment type="caution">
    <text evidence="5">The sequence shown here is derived from an EMBL/GenBank/DDBJ whole genome shotgun (WGS) entry which is preliminary data.</text>
</comment>
<dbReference type="EMBL" id="JAUSWO010000001">
    <property type="protein sequence ID" value="MDQ0513657.1"/>
    <property type="molecule type" value="Genomic_DNA"/>
</dbReference>
<gene>
    <name evidence="5" type="ORF">J2Z62_000095</name>
</gene>
<dbReference type="PANTHER" id="PTHR30036:SF1">
    <property type="entry name" value="D-XYLOSE-BINDING PERIPLASMIC PROTEIN"/>
    <property type="match status" value="1"/>
</dbReference>
<accession>A0ABU0LY68</accession>
<sequence length="435" mass="47785">MKIKFNKKIGVLAGLLTMSSSLVLAACGGNLGSTVGDSDTDRIVLAVADPDNPRWVRARQQITEGINWFKDSTGKSYKVTSDITKVQPDQTSFVETQMNLSPKPKAIVVGAVNDQAAALVRAARRDNIHFLAYDRLINNTTDYKFYASFDNFKVGQLQGLAIVNGITGQNFTEVSQFDTWLAVEANKTTTKSYVNKNIYALGGASTDNNSSIFFGGAVSVINKLTEASEGKVKIINGAYKGNGNELDEPRSFTQASVADWNYQAAQTRVETFASNETQLKQVAAFLTPNDGMASAVINVLKARRLDPKNYIITGQDANPENLKFINDGDQTMTISKPDLWMARVVGVWVDTLLKKGDFVAPTKALAEEILTNIKNDDIFKSYAVREGVGIDQFIKLDDSFYKTLKDNPSSAVFTFLLDPILVNKTNINKYYTPQV</sequence>